<reference evidence="1 2" key="1">
    <citation type="submission" date="2020-08" db="EMBL/GenBank/DDBJ databases">
        <title>Genomic Encyclopedia of Type Strains, Phase III (KMG-III): the genomes of soil and plant-associated and newly described type strains.</title>
        <authorList>
            <person name="Whitman W."/>
        </authorList>
    </citation>
    <scope>NUCLEOTIDE SEQUENCE [LARGE SCALE GENOMIC DNA]</scope>
    <source>
        <strain evidence="1 2">CECT 8571</strain>
    </source>
</reference>
<name>A0A839UQT7_9GAMM</name>
<dbReference type="EMBL" id="JACHXZ010000001">
    <property type="protein sequence ID" value="MBB3167735.1"/>
    <property type="molecule type" value="Genomic_DNA"/>
</dbReference>
<comment type="caution">
    <text evidence="1">The sequence shown here is derived from an EMBL/GenBank/DDBJ whole genome shotgun (WGS) entry which is preliminary data.</text>
</comment>
<protein>
    <submittedName>
        <fullName evidence="1">Uncharacterized protein</fullName>
    </submittedName>
</protein>
<organism evidence="1 2">
    <name type="scientific">Simiduia aestuariiviva</name>
    <dbReference type="NCBI Taxonomy" id="1510459"/>
    <lineage>
        <taxon>Bacteria</taxon>
        <taxon>Pseudomonadati</taxon>
        <taxon>Pseudomonadota</taxon>
        <taxon>Gammaproteobacteria</taxon>
        <taxon>Cellvibrionales</taxon>
        <taxon>Cellvibrionaceae</taxon>
        <taxon>Simiduia</taxon>
    </lineage>
</organism>
<dbReference type="Proteomes" id="UP000559987">
    <property type="component" value="Unassembled WGS sequence"/>
</dbReference>
<sequence>MACEIKRLKSNFYVALANTDVPKCIELTEMLPPSKKGADPNENHLSSAFFSYRRKSASNNECNIATSQ</sequence>
<dbReference type="AlphaFoldDB" id="A0A839UQT7"/>
<gene>
    <name evidence="1" type="ORF">FHS30_000911</name>
</gene>
<evidence type="ECO:0000313" key="2">
    <source>
        <dbReference type="Proteomes" id="UP000559987"/>
    </source>
</evidence>
<proteinExistence type="predicted"/>
<keyword evidence="2" id="KW-1185">Reference proteome</keyword>
<accession>A0A839UQT7</accession>
<evidence type="ECO:0000313" key="1">
    <source>
        <dbReference type="EMBL" id="MBB3167735.1"/>
    </source>
</evidence>